<reference evidence="1 2" key="1">
    <citation type="submission" date="2016-08" db="EMBL/GenBank/DDBJ databases">
        <authorList>
            <person name="Seilhamer J.J."/>
        </authorList>
    </citation>
    <scope>NUCLEOTIDE SEQUENCE [LARGE SCALE GENOMIC DNA]</scope>
    <source>
        <strain evidence="1">ING2-E5A</strain>
    </source>
</reference>
<dbReference type="KEGG" id="pmuc:ING2E5A_1680"/>
<proteinExistence type="predicted"/>
<dbReference type="Proteomes" id="UP000178485">
    <property type="component" value="Chromosome i"/>
</dbReference>
<name>A0A1G4G7M1_9BACT</name>
<protein>
    <submittedName>
        <fullName evidence="1">Uncharacterized protein</fullName>
    </submittedName>
</protein>
<accession>A0A1G4G7M1</accession>
<evidence type="ECO:0000313" key="2">
    <source>
        <dbReference type="Proteomes" id="UP000178485"/>
    </source>
</evidence>
<dbReference type="AlphaFoldDB" id="A0A1G4G7M1"/>
<dbReference type="STRING" id="1642646.ING2E5A_1680"/>
<evidence type="ECO:0000313" key="1">
    <source>
        <dbReference type="EMBL" id="SCM58143.1"/>
    </source>
</evidence>
<sequence>MPEASGIVPLLIEPIGESRCKSTNIIRIYKIYSRQLFHGRVKQQVQFTLIVCKTQLWVC</sequence>
<dbReference type="EMBL" id="LT608328">
    <property type="protein sequence ID" value="SCM58143.1"/>
    <property type="molecule type" value="Genomic_DNA"/>
</dbReference>
<gene>
    <name evidence="1" type="ORF">ING2E5A_1680</name>
</gene>
<organism evidence="1 2">
    <name type="scientific">Petrimonas mucosa</name>
    <dbReference type="NCBI Taxonomy" id="1642646"/>
    <lineage>
        <taxon>Bacteria</taxon>
        <taxon>Pseudomonadati</taxon>
        <taxon>Bacteroidota</taxon>
        <taxon>Bacteroidia</taxon>
        <taxon>Bacteroidales</taxon>
        <taxon>Dysgonomonadaceae</taxon>
        <taxon>Petrimonas</taxon>
    </lineage>
</organism>
<keyword evidence="2" id="KW-1185">Reference proteome</keyword>